<dbReference type="Proteomes" id="UP001165186">
    <property type="component" value="Unassembled WGS sequence"/>
</dbReference>
<protein>
    <submittedName>
        <fullName evidence="1">SNF2-related protein</fullName>
    </submittedName>
</protein>
<proteinExistence type="predicted"/>
<organism evidence="1 2">
    <name type="scientific">Neofusicoccum parvum</name>
    <dbReference type="NCBI Taxonomy" id="310453"/>
    <lineage>
        <taxon>Eukaryota</taxon>
        <taxon>Fungi</taxon>
        <taxon>Dikarya</taxon>
        <taxon>Ascomycota</taxon>
        <taxon>Pezizomycotina</taxon>
        <taxon>Dothideomycetes</taxon>
        <taxon>Dothideomycetes incertae sedis</taxon>
        <taxon>Botryosphaeriales</taxon>
        <taxon>Botryosphaeriaceae</taxon>
        <taxon>Neofusicoccum</taxon>
    </lineage>
</organism>
<comment type="caution">
    <text evidence="1">The sequence shown here is derived from an EMBL/GenBank/DDBJ whole genome shotgun (WGS) entry which is preliminary data.</text>
</comment>
<evidence type="ECO:0000313" key="1">
    <source>
        <dbReference type="EMBL" id="GME38095.1"/>
    </source>
</evidence>
<gene>
    <name evidence="1" type="primary">g3078</name>
    <name evidence="1" type="ORF">NpPPO83_00003078</name>
</gene>
<accession>A0ACB5SF87</accession>
<keyword evidence="2" id="KW-1185">Reference proteome</keyword>
<dbReference type="EMBL" id="BSXG01000082">
    <property type="protein sequence ID" value="GME38095.1"/>
    <property type="molecule type" value="Genomic_DNA"/>
</dbReference>
<evidence type="ECO:0000313" key="2">
    <source>
        <dbReference type="Proteomes" id="UP001165186"/>
    </source>
</evidence>
<reference evidence="1" key="1">
    <citation type="submission" date="2024-09" db="EMBL/GenBank/DDBJ databases">
        <title>Draft Genome Sequences of Neofusicoccum parvum.</title>
        <authorList>
            <person name="Ashida A."/>
            <person name="Camagna M."/>
            <person name="Tanaka A."/>
            <person name="Takemoto D."/>
        </authorList>
    </citation>
    <scope>NUCLEOTIDE SEQUENCE</scope>
    <source>
        <strain evidence="1">PPO83</strain>
    </source>
</reference>
<sequence length="1415" mass="161078">MPLAGDPLDWSVDEVVDALCRSTDWWKEGRSNSILPDPNTFETILRDEEINGYALLTYLTDQTLKEEFGIKTIGRRTTVLWAIDKLREQSPKYAERLAAQRSIFTALVPPHALDGQVKTASTRRQKKFPVDLIFYGDATFGQVLEDDDDLEFQHHGEVPAAMGSYVYRQFFHFIRSSERKELPQDGKKIVAIHPYRSTILPSNHPRSATVIEADSHSARATRQDALRLHGSIPFDSSIPYKDNDHHEWYSLAEKWSKDDDKVLPALGDSDEEEYSSSFEAELEAEERERALEEFRREQPRLSKEEVSAIIQERIEELVDIWKREVWHKKVEVLKQCATLEESVSQREEELWRMSIWDLKVEPARASAPTAPRRPSNKRAKTDGKDLGEEAGDWVNSDSETESDGLEDFVEIDQDIKETTPEQSPAPLAPDSLDEVSDLDPALDVVSMTGASREEDSGGIGAQDIDIDLMDGPATGLDPDLSPTTPKHARIPKPESAPRSAHSVIDLTALSDGSEPLSPTPFLRPAMSKPSVTPGSQISGPRYGGDPEQSTIAEIMTWTVDELQERSDKKRLVLKILRTNMSAKEYKQMRRHVTSVTIKTLRDHLRQAMEAICCGGRPPGTEDKEWDILVGLARLYGCWSKVRFKYWQMKLEKYASILAKLLKTLDTAGSKRELDVFFTFVVRILKKFPSQKSDSVSVVEKERIFQERISSSQSNSDRLIVNPGEFGKDGAIYIHPSIGSRIKTHQVEGVKFMWRELVEAGHTDPQGCLLAHTMGLGKTMQTITLLVTIAEAAGSPDEHVRSQIPQELRRMQVLILCPASLVNNWLDELHEWIPESTSKKIGVIREINAEIAIDKRLQRIHKWHRKGGILVMSYEMLRTLLSEKQPSKFSEEERGTIERRLLDGPSIIIADEAHRLKTSNSSLRHIVERFESKSRVALTGSPLANNLVEYWSMIDWISPGFLGSQKEFRAHFVEPIEEGLYKDSSPYEHRKALKKLRVLKSEIGPKINRADITVLKDDLKPKVEFLITVPLTDLQERLYKLCVQNLTAKRKDKVSNSRIWQWIHVLTMLCNHPAAFLKRLKNMQLHSEKPNQVAVEESESTDQPDLSMDDQGTLDPQADLSPDFIEQAISLFDVAQNPESPHHSFKTEILMGILETAREADDQVLVFSQHIPTLDYLENLLRKEKHRFIRLDGKTKMAHRPELLEKFNKGDFDVFLISTRAGGTGFNMPGANRVVIFDFGFNPQNEEQAIGRAYRIGQKKEVFVYRMLAGGTFEPKVWNKALFKTQLASRVVDTKNPERHAEKMRDYFFDPKPVEQQDLAEHQGKDKRVLDKILAKRDQGQDPGIRAITTTETLMTEDLDAALNEQEKEEVKKMIEAERLPIAVGHMAPSKEFYFRKLLTGTELLRYLLSHHLNQC</sequence>
<name>A0ACB5SF87_9PEZI</name>